<evidence type="ECO:0008006" key="3">
    <source>
        <dbReference type="Google" id="ProtNLM"/>
    </source>
</evidence>
<dbReference type="Gene3D" id="3.40.50.150">
    <property type="entry name" value="Vaccinia Virus protein VP39"/>
    <property type="match status" value="1"/>
</dbReference>
<accession>A0A9E6XZ43</accession>
<reference evidence="1" key="1">
    <citation type="journal article" date="2022" name="Int. J. Syst. Evol. Microbiol.">
        <title>Pseudomonas aegrilactucae sp. nov. and Pseudomonas morbosilactucae sp. nov., pathogens causing bacterial rot of lettuce in Japan.</title>
        <authorList>
            <person name="Sawada H."/>
            <person name="Fujikawa T."/>
            <person name="Satou M."/>
        </authorList>
    </citation>
    <scope>NUCLEOTIDE SEQUENCE</scope>
    <source>
        <strain evidence="1">0166_1</strain>
    </source>
</reference>
<dbReference type="EMBL" id="CP087164">
    <property type="protein sequence ID" value="UGS36622.1"/>
    <property type="molecule type" value="Genomic_DNA"/>
</dbReference>
<proteinExistence type="predicted"/>
<name>A0A9E6XZ43_9ACTN</name>
<dbReference type="Proteomes" id="UP001162834">
    <property type="component" value="Chromosome"/>
</dbReference>
<dbReference type="PANTHER" id="PTHR14614">
    <property type="entry name" value="HEPATOCELLULAR CARCINOMA-ASSOCIATED ANTIGEN"/>
    <property type="match status" value="1"/>
</dbReference>
<dbReference type="KEGG" id="sbae:DSM104329_03030"/>
<dbReference type="InterPro" id="IPR029063">
    <property type="entry name" value="SAM-dependent_MTases_sf"/>
</dbReference>
<protein>
    <recommendedName>
        <fullName evidence="3">Methyltransferase domain-containing protein</fullName>
    </recommendedName>
</protein>
<sequence length="210" mass="22572">MSGADPGPDEVEEVVGLDGRELLIVRPRDSEALLDEEAFEQEELLPYWAELWPSALALARAVGGRALHRARVLELGCGLGLPAIAAALAGGRVTATDWSADAIAFTARNAARNGAAVRTAVVSWAEADPLLAQAPWDLVLGSDLLYERRNVPLLLDLLPRLVGERGAVWIADPGRASAADFLERAAERFDVRSTPDPAGPRVQVHRLHPR</sequence>
<dbReference type="CDD" id="cd02440">
    <property type="entry name" value="AdoMet_MTases"/>
    <property type="match status" value="1"/>
</dbReference>
<dbReference type="PANTHER" id="PTHR14614:SF132">
    <property type="entry name" value="PROTEIN-LYSINE METHYLTRANSFERASE C42C1.13"/>
    <property type="match status" value="1"/>
</dbReference>
<dbReference type="InterPro" id="IPR019410">
    <property type="entry name" value="Methyltransf_16"/>
</dbReference>
<organism evidence="1 2">
    <name type="scientific">Capillimicrobium parvum</name>
    <dbReference type="NCBI Taxonomy" id="2884022"/>
    <lineage>
        <taxon>Bacteria</taxon>
        <taxon>Bacillati</taxon>
        <taxon>Actinomycetota</taxon>
        <taxon>Thermoleophilia</taxon>
        <taxon>Solirubrobacterales</taxon>
        <taxon>Capillimicrobiaceae</taxon>
        <taxon>Capillimicrobium</taxon>
    </lineage>
</organism>
<dbReference type="RefSeq" id="WP_259310691.1">
    <property type="nucleotide sequence ID" value="NZ_CP087164.1"/>
</dbReference>
<evidence type="ECO:0000313" key="2">
    <source>
        <dbReference type="Proteomes" id="UP001162834"/>
    </source>
</evidence>
<keyword evidence="2" id="KW-1185">Reference proteome</keyword>
<gene>
    <name evidence="1" type="ORF">DSM104329_03030</name>
</gene>
<dbReference type="Pfam" id="PF10294">
    <property type="entry name" value="Methyltransf_16"/>
    <property type="match status" value="1"/>
</dbReference>
<evidence type="ECO:0000313" key="1">
    <source>
        <dbReference type="EMBL" id="UGS36622.1"/>
    </source>
</evidence>
<dbReference type="AlphaFoldDB" id="A0A9E6XZ43"/>
<dbReference type="SUPFAM" id="SSF53335">
    <property type="entry name" value="S-adenosyl-L-methionine-dependent methyltransferases"/>
    <property type="match status" value="1"/>
</dbReference>